<sequence length="161" mass="18506">MTSSSLQNDNAKRLAVEQLCGIIAYLQPEEHVKLFMVSSVFSQINSPALQRFLHSAKEIHRLKKQLRWVMRRVGKQANRYRLPLSNSVGHGPFGVQEEILKGAVWKKIGNELGKSKDEVAVLWKNLRKYYRTKKDKKASGSAAILQAKWVHYDRMNFLVQA</sequence>
<feature type="domain" description="MADF" evidence="1">
    <location>
        <begin position="68"/>
        <end position="161"/>
    </location>
</feature>
<evidence type="ECO:0000313" key="2">
    <source>
        <dbReference type="Proteomes" id="UP000887574"/>
    </source>
</evidence>
<dbReference type="Proteomes" id="UP000887574">
    <property type="component" value="Unplaced"/>
</dbReference>
<name>A0A915CV13_9BILA</name>
<proteinExistence type="predicted"/>
<dbReference type="WBParaSite" id="jg12524">
    <property type="protein sequence ID" value="jg12524"/>
    <property type="gene ID" value="jg12524"/>
</dbReference>
<dbReference type="Pfam" id="PF10545">
    <property type="entry name" value="MADF_DNA_bdg"/>
    <property type="match status" value="1"/>
</dbReference>
<reference evidence="3" key="1">
    <citation type="submission" date="2022-11" db="UniProtKB">
        <authorList>
            <consortium name="WormBaseParasite"/>
        </authorList>
    </citation>
    <scope>IDENTIFICATION</scope>
</reference>
<organism evidence="2 3">
    <name type="scientific">Ditylenchus dipsaci</name>
    <dbReference type="NCBI Taxonomy" id="166011"/>
    <lineage>
        <taxon>Eukaryota</taxon>
        <taxon>Metazoa</taxon>
        <taxon>Ecdysozoa</taxon>
        <taxon>Nematoda</taxon>
        <taxon>Chromadorea</taxon>
        <taxon>Rhabditida</taxon>
        <taxon>Tylenchina</taxon>
        <taxon>Tylenchomorpha</taxon>
        <taxon>Sphaerularioidea</taxon>
        <taxon>Anguinidae</taxon>
        <taxon>Anguininae</taxon>
        <taxon>Ditylenchus</taxon>
    </lineage>
</organism>
<evidence type="ECO:0000259" key="1">
    <source>
        <dbReference type="PROSITE" id="PS51029"/>
    </source>
</evidence>
<evidence type="ECO:0000313" key="3">
    <source>
        <dbReference type="WBParaSite" id="jg12524"/>
    </source>
</evidence>
<dbReference type="AlphaFoldDB" id="A0A915CV13"/>
<protein>
    <submittedName>
        <fullName evidence="3">MADF domain-containing protein</fullName>
    </submittedName>
</protein>
<accession>A0A915CV13</accession>
<dbReference type="InterPro" id="IPR006578">
    <property type="entry name" value="MADF-dom"/>
</dbReference>
<dbReference type="PROSITE" id="PS51029">
    <property type="entry name" value="MADF"/>
    <property type="match status" value="1"/>
</dbReference>
<keyword evidence="2" id="KW-1185">Reference proteome</keyword>